<dbReference type="InterPro" id="IPR011051">
    <property type="entry name" value="RmlC_Cupin_sf"/>
</dbReference>
<dbReference type="PANTHER" id="PTHR46797">
    <property type="entry name" value="HTH-TYPE TRANSCRIPTIONAL REGULATOR"/>
    <property type="match status" value="1"/>
</dbReference>
<dbReference type="eggNOG" id="COG1917">
    <property type="taxonomic scope" value="Bacteria"/>
</dbReference>
<dbReference type="KEGG" id="ssm:Spirs_2303"/>
<dbReference type="Gene3D" id="2.60.120.10">
    <property type="entry name" value="Jelly Rolls"/>
    <property type="match status" value="1"/>
</dbReference>
<gene>
    <name evidence="5" type="ordered locus">Spirs_2303</name>
</gene>
<evidence type="ECO:0000259" key="4">
    <source>
        <dbReference type="PROSITE" id="PS50943"/>
    </source>
</evidence>
<dbReference type="CDD" id="cd00093">
    <property type="entry name" value="HTH_XRE"/>
    <property type="match status" value="1"/>
</dbReference>
<keyword evidence="1" id="KW-0805">Transcription regulation</keyword>
<dbReference type="CDD" id="cd02209">
    <property type="entry name" value="cupin_XRE_C"/>
    <property type="match status" value="1"/>
</dbReference>
<dbReference type="InterPro" id="IPR010982">
    <property type="entry name" value="Lambda_DNA-bd_dom_sf"/>
</dbReference>
<dbReference type="PANTHER" id="PTHR46797:SF23">
    <property type="entry name" value="HTH-TYPE TRANSCRIPTIONAL REGULATOR SUTR"/>
    <property type="match status" value="1"/>
</dbReference>
<protein>
    <submittedName>
        <fullName evidence="5">Transcriptional regulator, XRE family</fullName>
    </submittedName>
</protein>
<evidence type="ECO:0000313" key="6">
    <source>
        <dbReference type="Proteomes" id="UP000002318"/>
    </source>
</evidence>
<dbReference type="GO" id="GO:0005829">
    <property type="term" value="C:cytosol"/>
    <property type="evidence" value="ECO:0007669"/>
    <property type="project" value="TreeGrafter"/>
</dbReference>
<dbReference type="SUPFAM" id="SSF51182">
    <property type="entry name" value="RmlC-like cupins"/>
    <property type="match status" value="1"/>
</dbReference>
<dbReference type="InterPro" id="IPR013096">
    <property type="entry name" value="Cupin_2"/>
</dbReference>
<keyword evidence="3" id="KW-0804">Transcription</keyword>
<dbReference type="GO" id="GO:0003700">
    <property type="term" value="F:DNA-binding transcription factor activity"/>
    <property type="evidence" value="ECO:0007669"/>
    <property type="project" value="TreeGrafter"/>
</dbReference>
<evidence type="ECO:0000256" key="1">
    <source>
        <dbReference type="ARBA" id="ARBA00023015"/>
    </source>
</evidence>
<keyword evidence="2" id="KW-0238">DNA-binding</keyword>
<name>E1R1P2_SEDSS</name>
<dbReference type="SUPFAM" id="SSF47413">
    <property type="entry name" value="lambda repressor-like DNA-binding domains"/>
    <property type="match status" value="1"/>
</dbReference>
<dbReference type="PROSITE" id="PS50943">
    <property type="entry name" value="HTH_CROC1"/>
    <property type="match status" value="1"/>
</dbReference>
<evidence type="ECO:0000256" key="2">
    <source>
        <dbReference type="ARBA" id="ARBA00023125"/>
    </source>
</evidence>
<dbReference type="STRING" id="573413.Spirs_2303"/>
<dbReference type="InterPro" id="IPR001387">
    <property type="entry name" value="Cro/C1-type_HTH"/>
</dbReference>
<dbReference type="Gene3D" id="1.10.260.40">
    <property type="entry name" value="lambda repressor-like DNA-binding domains"/>
    <property type="match status" value="1"/>
</dbReference>
<dbReference type="OrthoDB" id="9781521at2"/>
<dbReference type="AlphaFoldDB" id="E1R1P2"/>
<dbReference type="Proteomes" id="UP000002318">
    <property type="component" value="Chromosome"/>
</dbReference>
<proteinExistence type="predicted"/>
<sequence length="191" mass="21111">MDPEQQPPQVGKNIQKVRKEKRLTLGHLSQVSGVSKAMLSQIETEKVNPTIATIWKIAQGLQISLNTLLKSNNDEGRRFHVSRSEHITSLDAEEEGVHIKVLSPFSMVEDLEIYLVSLAAGGVLHSQAHIPKTEEFVTVISGSVRVNAGTNMGELHKGDFVSYHSDVKHSIENIGSGEAVVHMVVRFHHPR</sequence>
<accession>E1R1P2</accession>
<dbReference type="SMART" id="SM00530">
    <property type="entry name" value="HTH_XRE"/>
    <property type="match status" value="1"/>
</dbReference>
<dbReference type="Pfam" id="PF01381">
    <property type="entry name" value="HTH_3"/>
    <property type="match status" value="1"/>
</dbReference>
<evidence type="ECO:0000256" key="3">
    <source>
        <dbReference type="ARBA" id="ARBA00023163"/>
    </source>
</evidence>
<dbReference type="eggNOG" id="COG1396">
    <property type="taxonomic scope" value="Bacteria"/>
</dbReference>
<keyword evidence="6" id="KW-1185">Reference proteome</keyword>
<dbReference type="InterPro" id="IPR014710">
    <property type="entry name" value="RmlC-like_jellyroll"/>
</dbReference>
<organism evidence="5 6">
    <name type="scientific">Sediminispirochaeta smaragdinae (strain DSM 11293 / JCM 15392 / SEBR 4228)</name>
    <name type="common">Spirochaeta smaragdinae</name>
    <dbReference type="NCBI Taxonomy" id="573413"/>
    <lineage>
        <taxon>Bacteria</taxon>
        <taxon>Pseudomonadati</taxon>
        <taxon>Spirochaetota</taxon>
        <taxon>Spirochaetia</taxon>
        <taxon>Spirochaetales</taxon>
        <taxon>Spirochaetaceae</taxon>
        <taxon>Sediminispirochaeta</taxon>
    </lineage>
</organism>
<evidence type="ECO:0000313" key="5">
    <source>
        <dbReference type="EMBL" id="ADK81418.1"/>
    </source>
</evidence>
<dbReference type="HOGENOM" id="CLU_085376_5_0_12"/>
<dbReference type="RefSeq" id="WP_013254881.1">
    <property type="nucleotide sequence ID" value="NC_014364.1"/>
</dbReference>
<dbReference type="EMBL" id="CP002116">
    <property type="protein sequence ID" value="ADK81418.1"/>
    <property type="molecule type" value="Genomic_DNA"/>
</dbReference>
<dbReference type="GO" id="GO:0003677">
    <property type="term" value="F:DNA binding"/>
    <property type="evidence" value="ECO:0007669"/>
    <property type="project" value="UniProtKB-KW"/>
</dbReference>
<dbReference type="Pfam" id="PF07883">
    <property type="entry name" value="Cupin_2"/>
    <property type="match status" value="1"/>
</dbReference>
<dbReference type="InterPro" id="IPR050807">
    <property type="entry name" value="TransReg_Diox_bact_type"/>
</dbReference>
<feature type="domain" description="HTH cro/C1-type" evidence="4">
    <location>
        <begin position="14"/>
        <end position="68"/>
    </location>
</feature>
<reference evidence="5 6" key="1">
    <citation type="journal article" date="2010" name="Stand. Genomic Sci.">
        <title>Complete genome sequence of Spirochaeta smaragdinae type strain (SEBR 4228).</title>
        <authorList>
            <person name="Mavromatis K."/>
            <person name="Yasawong M."/>
            <person name="Chertkov O."/>
            <person name="Lapidus A."/>
            <person name="Lucas S."/>
            <person name="Nolan M."/>
            <person name="Del Rio T.G."/>
            <person name="Tice H."/>
            <person name="Cheng J.F."/>
            <person name="Pitluck S."/>
            <person name="Liolios K."/>
            <person name="Ivanova N."/>
            <person name="Tapia R."/>
            <person name="Han C."/>
            <person name="Bruce D."/>
            <person name="Goodwin L."/>
            <person name="Pati A."/>
            <person name="Chen A."/>
            <person name="Palaniappan K."/>
            <person name="Land M."/>
            <person name="Hauser L."/>
            <person name="Chang Y.J."/>
            <person name="Jeffries C.D."/>
            <person name="Detter J.C."/>
            <person name="Rohde M."/>
            <person name="Brambilla E."/>
            <person name="Spring S."/>
            <person name="Goker M."/>
            <person name="Sikorski J."/>
            <person name="Woyke T."/>
            <person name="Bristow J."/>
            <person name="Eisen J.A."/>
            <person name="Markowitz V."/>
            <person name="Hugenholtz P."/>
            <person name="Klenk H.P."/>
            <person name="Kyrpides N.C."/>
        </authorList>
    </citation>
    <scope>NUCLEOTIDE SEQUENCE [LARGE SCALE GENOMIC DNA]</scope>
    <source>
        <strain evidence="6">DSM 11293 / JCM 15392 / SEBR 4228</strain>
    </source>
</reference>